<reference evidence="1" key="1">
    <citation type="submission" date="2021-06" db="EMBL/GenBank/DDBJ databases">
        <authorList>
            <person name="Kallberg Y."/>
            <person name="Tangrot J."/>
            <person name="Rosling A."/>
        </authorList>
    </citation>
    <scope>NUCLEOTIDE SEQUENCE</scope>
    <source>
        <strain evidence="1">AZ414A</strain>
    </source>
</reference>
<evidence type="ECO:0000313" key="2">
    <source>
        <dbReference type="Proteomes" id="UP000789706"/>
    </source>
</evidence>
<name>A0A9N8YM24_9GLOM</name>
<gene>
    <name evidence="1" type="ORF">DEBURN_LOCUS212</name>
</gene>
<sequence length="193" mass="22444">MISDPDITQSKIKLPWYGNLINCQLKVSPNVTLLSLITEINTGKFSSVKLIPVLQDEGLENSKLDPNYKSLIALDAKLEKETEDELFNRKYFYWCREKKKCEQINGSGVRDDKIKVEKEEERKNAIRLENHKLYNCRLIDHSDGTTVMDYSYHGTMSSYGYGLRLRCRQWGTLITLVEVFTWVEASHLTENEK</sequence>
<keyword evidence="2" id="KW-1185">Reference proteome</keyword>
<proteinExistence type="predicted"/>
<accession>A0A9N8YM24</accession>
<dbReference type="OrthoDB" id="2423038at2759"/>
<organism evidence="1 2">
    <name type="scientific">Diversispora eburnea</name>
    <dbReference type="NCBI Taxonomy" id="1213867"/>
    <lineage>
        <taxon>Eukaryota</taxon>
        <taxon>Fungi</taxon>
        <taxon>Fungi incertae sedis</taxon>
        <taxon>Mucoromycota</taxon>
        <taxon>Glomeromycotina</taxon>
        <taxon>Glomeromycetes</taxon>
        <taxon>Diversisporales</taxon>
        <taxon>Diversisporaceae</taxon>
        <taxon>Diversispora</taxon>
    </lineage>
</organism>
<dbReference type="Proteomes" id="UP000789706">
    <property type="component" value="Unassembled WGS sequence"/>
</dbReference>
<protein>
    <submittedName>
        <fullName evidence="1">4717_t:CDS:1</fullName>
    </submittedName>
</protein>
<comment type="caution">
    <text evidence="1">The sequence shown here is derived from an EMBL/GenBank/DDBJ whole genome shotgun (WGS) entry which is preliminary data.</text>
</comment>
<evidence type="ECO:0000313" key="1">
    <source>
        <dbReference type="EMBL" id="CAG8432888.1"/>
    </source>
</evidence>
<dbReference type="EMBL" id="CAJVPK010000006">
    <property type="protein sequence ID" value="CAG8432888.1"/>
    <property type="molecule type" value="Genomic_DNA"/>
</dbReference>
<dbReference type="AlphaFoldDB" id="A0A9N8YM24"/>